<reference evidence="3" key="2">
    <citation type="submission" date="2023-01" db="EMBL/GenBank/DDBJ databases">
        <authorList>
            <person name="Petersen C."/>
        </authorList>
    </citation>
    <scope>NUCLEOTIDE SEQUENCE</scope>
    <source>
        <strain evidence="3">IBT 17514</strain>
    </source>
</reference>
<evidence type="ECO:0000313" key="3">
    <source>
        <dbReference type="EMBL" id="KAJ5703560.1"/>
    </source>
</evidence>
<feature type="transmembrane region" description="Helical" evidence="1">
    <location>
        <begin position="12"/>
        <end position="30"/>
    </location>
</feature>
<dbReference type="PANTHER" id="PTHR37019">
    <property type="entry name" value="CHROMOSOME 1, WHOLE GENOME SHOTGUN SEQUENCE"/>
    <property type="match status" value="1"/>
</dbReference>
<gene>
    <name evidence="3" type="ORF">N7493_011485</name>
</gene>
<feature type="transmembrane region" description="Helical" evidence="1">
    <location>
        <begin position="123"/>
        <end position="142"/>
    </location>
</feature>
<evidence type="ECO:0000259" key="2">
    <source>
        <dbReference type="Pfam" id="PF24803"/>
    </source>
</evidence>
<protein>
    <recommendedName>
        <fullName evidence="2">DUF7704 domain-containing protein</fullName>
    </recommendedName>
</protein>
<feature type="transmembrane region" description="Helical" evidence="1">
    <location>
        <begin position="92"/>
        <end position="111"/>
    </location>
</feature>
<proteinExistence type="predicted"/>
<reference evidence="3" key="1">
    <citation type="journal article" date="2023" name="IMA Fungus">
        <title>Comparative genomic study of the Penicillium genus elucidates a diverse pangenome and 15 lateral gene transfer events.</title>
        <authorList>
            <person name="Petersen C."/>
            <person name="Sorensen T."/>
            <person name="Nielsen M.R."/>
            <person name="Sondergaard T.E."/>
            <person name="Sorensen J.L."/>
            <person name="Fitzpatrick D.A."/>
            <person name="Frisvad J.C."/>
            <person name="Nielsen K.L."/>
        </authorList>
    </citation>
    <scope>NUCLEOTIDE SEQUENCE</scope>
    <source>
        <strain evidence="3">IBT 17514</strain>
    </source>
</reference>
<organism evidence="3 4">
    <name type="scientific">Penicillium malachiteum</name>
    <dbReference type="NCBI Taxonomy" id="1324776"/>
    <lineage>
        <taxon>Eukaryota</taxon>
        <taxon>Fungi</taxon>
        <taxon>Dikarya</taxon>
        <taxon>Ascomycota</taxon>
        <taxon>Pezizomycotina</taxon>
        <taxon>Eurotiomycetes</taxon>
        <taxon>Eurotiomycetidae</taxon>
        <taxon>Eurotiales</taxon>
        <taxon>Aspergillaceae</taxon>
        <taxon>Penicillium</taxon>
    </lineage>
</organism>
<keyword evidence="1" id="KW-0472">Membrane</keyword>
<evidence type="ECO:0000256" key="1">
    <source>
        <dbReference type="SAM" id="Phobius"/>
    </source>
</evidence>
<accession>A0AAD6HAS2</accession>
<dbReference type="InterPro" id="IPR056121">
    <property type="entry name" value="DUF7704"/>
</dbReference>
<comment type="caution">
    <text evidence="3">The sequence shown here is derived from an EMBL/GenBank/DDBJ whole genome shotgun (WGS) entry which is preliminary data.</text>
</comment>
<keyword evidence="4" id="KW-1185">Reference proteome</keyword>
<keyword evidence="1" id="KW-0812">Transmembrane</keyword>
<feature type="transmembrane region" description="Helical" evidence="1">
    <location>
        <begin position="60"/>
        <end position="80"/>
    </location>
</feature>
<dbReference type="EMBL" id="JAQJAN010000021">
    <property type="protein sequence ID" value="KAJ5703560.1"/>
    <property type="molecule type" value="Genomic_DNA"/>
</dbReference>
<sequence length="163" mass="17859">MASIMPPIPRAFFLYGEPILILSGVLNTLLKPTAITSMLPAHLARRPTSDPYPSPLEHLLALQTASIMFLVVCISTAVMLYATNARVVHGLVLSYAIADIPHWASLLYVLGRDGLSQWGTWDTSLWLQFFIPMLTMGIKVGYLTGAFGPDRVDSEGNAKEKSK</sequence>
<name>A0AAD6HAS2_9EURO</name>
<dbReference type="Pfam" id="PF24803">
    <property type="entry name" value="DUF7704"/>
    <property type="match status" value="1"/>
</dbReference>
<evidence type="ECO:0000313" key="4">
    <source>
        <dbReference type="Proteomes" id="UP001215712"/>
    </source>
</evidence>
<feature type="domain" description="DUF7704" evidence="2">
    <location>
        <begin position="2"/>
        <end position="149"/>
    </location>
</feature>
<dbReference type="AlphaFoldDB" id="A0AAD6HAS2"/>
<dbReference type="Proteomes" id="UP001215712">
    <property type="component" value="Unassembled WGS sequence"/>
</dbReference>
<dbReference type="PANTHER" id="PTHR37019:SF2">
    <property type="entry name" value="EXPERA DOMAIN-CONTAINING PROTEIN"/>
    <property type="match status" value="1"/>
</dbReference>
<keyword evidence="1" id="KW-1133">Transmembrane helix</keyword>